<evidence type="ECO:0000256" key="9">
    <source>
        <dbReference type="ARBA" id="ARBA00023136"/>
    </source>
</evidence>
<dbReference type="EMBL" id="CU466930">
    <property type="protein sequence ID" value="CAO81300.1"/>
    <property type="molecule type" value="Genomic_DNA"/>
</dbReference>
<dbReference type="RefSeq" id="WP_015425158.1">
    <property type="nucleotide sequence ID" value="NC_020449.1"/>
</dbReference>
<dbReference type="InterPro" id="IPR003148">
    <property type="entry name" value="RCK_N"/>
</dbReference>
<dbReference type="PROSITE" id="PS51201">
    <property type="entry name" value="RCK_N"/>
    <property type="match status" value="1"/>
</dbReference>
<keyword evidence="6" id="KW-0630">Potassium</keyword>
<keyword evidence="5" id="KW-0631">Potassium channel</keyword>
<evidence type="ECO:0000256" key="4">
    <source>
        <dbReference type="ARBA" id="ARBA00022692"/>
    </source>
</evidence>
<proteinExistence type="predicted"/>
<sequence length="390" mass="44599">MKLFLHPFRKISDRFAIRGEDQKLFIRFLWVCSFIAILLLISAMLAWAFEQKGTQENTIKSFWDGIWWAIVSIATVGYGDKYPVTFQGRLVGIILIIVGYSSLSFFTGLVASLFVEDRLKGAKGLKTIRTHNHIVICGWNNTAEFFLKALLEKQVSEMDICIVINATPDFFERLESRFPTLSLKFVRGDAIQEETLKRASVETSAQVIILADEQLDRSVADDHSIIVANAVHYLTKNDKITVQLVNPENRSMLQRLGIRNIIIWDDIGGYILANSIADNNYLAVFCQLAQDKQNHLQTQKIPSDFIGKSFGDLSDYYYRECGYLLLGLLTKEPELELSSIFTEDISGIDQFIQYALTKSQKRIPEEKSNIRWKPEKDVQLQKNDYAILMI</sequence>
<dbReference type="Gene3D" id="1.20.5.110">
    <property type="match status" value="1"/>
</dbReference>
<dbReference type="HOGENOM" id="CLU_050982_1_2_0"/>
<keyword evidence="3" id="KW-0633">Potassium transport</keyword>
<name>B0VJ89_CLOAI</name>
<dbReference type="STRING" id="459349.CLOAM1449"/>
<evidence type="ECO:0000256" key="12">
    <source>
        <dbReference type="SAM" id="Phobius"/>
    </source>
</evidence>
<evidence type="ECO:0000256" key="6">
    <source>
        <dbReference type="ARBA" id="ARBA00022958"/>
    </source>
</evidence>
<comment type="catalytic activity">
    <reaction evidence="11">
        <text>K(+)(in) = K(+)(out)</text>
        <dbReference type="Rhea" id="RHEA:29463"/>
        <dbReference type="ChEBI" id="CHEBI:29103"/>
    </reaction>
</comment>
<dbReference type="PRINTS" id="PR00169">
    <property type="entry name" value="KCHANNEL"/>
</dbReference>
<dbReference type="PANTHER" id="PTHR10027:SF10">
    <property type="entry name" value="SLOWPOKE 2, ISOFORM D"/>
    <property type="match status" value="1"/>
</dbReference>
<accession>B0VJ89</accession>
<dbReference type="eggNOG" id="COG1226">
    <property type="taxonomic scope" value="Bacteria"/>
</dbReference>
<evidence type="ECO:0000259" key="13">
    <source>
        <dbReference type="PROSITE" id="PS51201"/>
    </source>
</evidence>
<dbReference type="PANTHER" id="PTHR10027">
    <property type="entry name" value="CALCIUM-ACTIVATED POTASSIUM CHANNEL ALPHA CHAIN"/>
    <property type="match status" value="1"/>
</dbReference>
<keyword evidence="15" id="KW-1185">Reference proteome</keyword>
<protein>
    <recommendedName>
        <fullName evidence="13">RCK N-terminal domain-containing protein</fullName>
    </recommendedName>
</protein>
<evidence type="ECO:0000256" key="1">
    <source>
        <dbReference type="ARBA" id="ARBA00004651"/>
    </source>
</evidence>
<dbReference type="SUPFAM" id="SSF51735">
    <property type="entry name" value="NAD(P)-binding Rossmann-fold domains"/>
    <property type="match status" value="1"/>
</dbReference>
<dbReference type="GO" id="GO:0005267">
    <property type="term" value="F:potassium channel activity"/>
    <property type="evidence" value="ECO:0007669"/>
    <property type="project" value="UniProtKB-KW"/>
</dbReference>
<evidence type="ECO:0000256" key="11">
    <source>
        <dbReference type="ARBA" id="ARBA00034430"/>
    </source>
</evidence>
<dbReference type="InterPro" id="IPR047871">
    <property type="entry name" value="K_chnl_Slo-like"/>
</dbReference>
<evidence type="ECO:0000256" key="3">
    <source>
        <dbReference type="ARBA" id="ARBA00022538"/>
    </source>
</evidence>
<dbReference type="KEGG" id="caci:CLOAM1449"/>
<evidence type="ECO:0000313" key="15">
    <source>
        <dbReference type="Proteomes" id="UP000002019"/>
    </source>
</evidence>
<dbReference type="SUPFAM" id="SSF81324">
    <property type="entry name" value="Voltage-gated potassium channels"/>
    <property type="match status" value="1"/>
</dbReference>
<evidence type="ECO:0000256" key="7">
    <source>
        <dbReference type="ARBA" id="ARBA00022989"/>
    </source>
</evidence>
<dbReference type="Gene3D" id="3.40.50.720">
    <property type="entry name" value="NAD(P)-binding Rossmann-like Domain"/>
    <property type="match status" value="1"/>
</dbReference>
<keyword evidence="8" id="KW-0406">Ion transport</keyword>
<dbReference type="InterPro" id="IPR036291">
    <property type="entry name" value="NAD(P)-bd_dom_sf"/>
</dbReference>
<dbReference type="InterPro" id="IPR013099">
    <property type="entry name" value="K_chnl_dom"/>
</dbReference>
<evidence type="ECO:0000256" key="2">
    <source>
        <dbReference type="ARBA" id="ARBA00022448"/>
    </source>
</evidence>
<evidence type="ECO:0000256" key="5">
    <source>
        <dbReference type="ARBA" id="ARBA00022826"/>
    </source>
</evidence>
<feature type="domain" description="RCK N-terminal" evidence="13">
    <location>
        <begin position="131"/>
        <end position="263"/>
    </location>
</feature>
<evidence type="ECO:0000256" key="8">
    <source>
        <dbReference type="ARBA" id="ARBA00023065"/>
    </source>
</evidence>
<feature type="transmembrane region" description="Helical" evidence="12">
    <location>
        <begin position="28"/>
        <end position="49"/>
    </location>
</feature>
<organism evidence="14 15">
    <name type="scientific">Cloacimonas acidaminovorans (strain Evry)</name>
    <dbReference type="NCBI Taxonomy" id="459349"/>
    <lineage>
        <taxon>Bacteria</taxon>
        <taxon>Pseudomonadati</taxon>
        <taxon>Candidatus Cloacimonadota</taxon>
        <taxon>Candidatus Cloacimonadia</taxon>
        <taxon>Candidatus Cloacimonadales</taxon>
        <taxon>Candidatus Cloacimonadaceae</taxon>
        <taxon>Candidatus Cloacimonas</taxon>
    </lineage>
</organism>
<keyword evidence="10" id="KW-0407">Ion channel</keyword>
<evidence type="ECO:0000313" key="14">
    <source>
        <dbReference type="EMBL" id="CAO81300.1"/>
    </source>
</evidence>
<feature type="transmembrane region" description="Helical" evidence="12">
    <location>
        <begin position="90"/>
        <end position="115"/>
    </location>
</feature>
<comment type="subcellular location">
    <subcellularLocation>
        <location evidence="1">Cell membrane</location>
        <topology evidence="1">Multi-pass membrane protein</topology>
    </subcellularLocation>
</comment>
<reference evidence="14 15" key="1">
    <citation type="journal article" date="2008" name="J. Bacteriol.">
        <title>'Candidatus Cloacamonas acidaminovorans': genome sequence reconstruction provides a first glimpse of a new bacterial division.</title>
        <authorList>
            <person name="Pelletier E."/>
            <person name="Kreimeyer A."/>
            <person name="Bocs S."/>
            <person name="Rouy Z."/>
            <person name="Gyapay G."/>
            <person name="Chouari R."/>
            <person name="Riviere D."/>
            <person name="Ganesan A."/>
            <person name="Daegelen P."/>
            <person name="Sghir A."/>
            <person name="Cohen G.N."/>
            <person name="Medigue C."/>
            <person name="Weissenbach J."/>
            <person name="Le Paslier D."/>
        </authorList>
    </citation>
    <scope>NUCLEOTIDE SEQUENCE [LARGE SCALE GENOMIC DNA]</scope>
    <source>
        <strain evidence="15">Evry</strain>
    </source>
</reference>
<feature type="transmembrane region" description="Helical" evidence="12">
    <location>
        <begin position="61"/>
        <end position="78"/>
    </location>
</feature>
<dbReference type="Gene3D" id="1.10.287.70">
    <property type="match status" value="1"/>
</dbReference>
<keyword evidence="7 12" id="KW-1133">Transmembrane helix</keyword>
<dbReference type="OrthoDB" id="9799090at2"/>
<keyword evidence="2" id="KW-0813">Transport</keyword>
<dbReference type="AlphaFoldDB" id="B0VJ89"/>
<keyword evidence="4 12" id="KW-0812">Transmembrane</keyword>
<dbReference type="Proteomes" id="UP000002019">
    <property type="component" value="Chromosome"/>
</dbReference>
<evidence type="ECO:0000256" key="10">
    <source>
        <dbReference type="ARBA" id="ARBA00023303"/>
    </source>
</evidence>
<dbReference type="Pfam" id="PF02254">
    <property type="entry name" value="TrkA_N"/>
    <property type="match status" value="1"/>
</dbReference>
<dbReference type="Pfam" id="PF07885">
    <property type="entry name" value="Ion_trans_2"/>
    <property type="match status" value="1"/>
</dbReference>
<gene>
    <name evidence="14" type="ordered locus">CLOAM1449</name>
</gene>
<keyword evidence="9 12" id="KW-0472">Membrane</keyword>
<dbReference type="GO" id="GO:0005886">
    <property type="term" value="C:plasma membrane"/>
    <property type="evidence" value="ECO:0007669"/>
    <property type="project" value="UniProtKB-SubCell"/>
</dbReference>